<evidence type="ECO:0000313" key="1">
    <source>
        <dbReference type="EMBL" id="CAB4132390.1"/>
    </source>
</evidence>
<dbReference type="EMBL" id="LR796265">
    <property type="protein sequence ID" value="CAB4132390.1"/>
    <property type="molecule type" value="Genomic_DNA"/>
</dbReference>
<accession>A0A6J5LHJ3</accession>
<protein>
    <submittedName>
        <fullName evidence="1">Uncharacterized protein</fullName>
    </submittedName>
</protein>
<gene>
    <name evidence="1" type="ORF">UFOVP255_8</name>
</gene>
<organism evidence="1">
    <name type="scientific">uncultured Caudovirales phage</name>
    <dbReference type="NCBI Taxonomy" id="2100421"/>
    <lineage>
        <taxon>Viruses</taxon>
        <taxon>Duplodnaviria</taxon>
        <taxon>Heunggongvirae</taxon>
        <taxon>Uroviricota</taxon>
        <taxon>Caudoviricetes</taxon>
        <taxon>Peduoviridae</taxon>
        <taxon>Maltschvirus</taxon>
        <taxon>Maltschvirus maltsch</taxon>
    </lineage>
</organism>
<sequence>MEILTHPDNEEIFLKTNCINVITNEKPIKAYLPDPQGKVCFVKVLFTNNPFQSQFISKDIITIGTKTFPSNYIICQCDSQPSFLYVPKKNGWYVISQADWIIPQESVEWKM</sequence>
<proteinExistence type="predicted"/>
<reference evidence="1" key="1">
    <citation type="submission" date="2020-04" db="EMBL/GenBank/DDBJ databases">
        <authorList>
            <person name="Chiriac C."/>
            <person name="Salcher M."/>
            <person name="Ghai R."/>
            <person name="Kavagutti S V."/>
        </authorList>
    </citation>
    <scope>NUCLEOTIDE SEQUENCE</scope>
</reference>
<name>A0A6J5LHJ3_9CAUD</name>